<dbReference type="PANTHER" id="PTHR46577">
    <property type="entry name" value="HTH-TYPE TRANSCRIPTIONAL REGULATORY PROTEIN GABR"/>
    <property type="match status" value="1"/>
</dbReference>
<dbReference type="InterPro" id="IPR051446">
    <property type="entry name" value="HTH_trans_reg/aminotransferase"/>
</dbReference>
<keyword evidence="3" id="KW-0805">Transcription regulation</keyword>
<dbReference type="Pfam" id="PF00392">
    <property type="entry name" value="GntR"/>
    <property type="match status" value="1"/>
</dbReference>
<dbReference type="CDD" id="cd07377">
    <property type="entry name" value="WHTH_GntR"/>
    <property type="match status" value="1"/>
</dbReference>
<evidence type="ECO:0000256" key="5">
    <source>
        <dbReference type="ARBA" id="ARBA00023163"/>
    </source>
</evidence>
<dbReference type="InterPro" id="IPR036388">
    <property type="entry name" value="WH-like_DNA-bd_sf"/>
</dbReference>
<dbReference type="GO" id="GO:0008483">
    <property type="term" value="F:transaminase activity"/>
    <property type="evidence" value="ECO:0007669"/>
    <property type="project" value="UniProtKB-KW"/>
</dbReference>
<dbReference type="GO" id="GO:0030170">
    <property type="term" value="F:pyridoxal phosphate binding"/>
    <property type="evidence" value="ECO:0007669"/>
    <property type="project" value="InterPro"/>
</dbReference>
<dbReference type="InterPro" id="IPR004839">
    <property type="entry name" value="Aminotransferase_I/II_large"/>
</dbReference>
<comment type="similarity">
    <text evidence="1">In the C-terminal section; belongs to the class-I pyridoxal-phosphate-dependent aminotransferase family.</text>
</comment>
<proteinExistence type="inferred from homology"/>
<dbReference type="GO" id="GO:0003700">
    <property type="term" value="F:DNA-binding transcription factor activity"/>
    <property type="evidence" value="ECO:0007669"/>
    <property type="project" value="InterPro"/>
</dbReference>
<dbReference type="STRING" id="662367.SAMN05216167_12095"/>
<dbReference type="CDD" id="cd00609">
    <property type="entry name" value="AAT_like"/>
    <property type="match status" value="1"/>
</dbReference>
<accession>A0A1I2DWE8</accession>
<dbReference type="InterPro" id="IPR015424">
    <property type="entry name" value="PyrdxlP-dep_Trfase"/>
</dbReference>
<dbReference type="PROSITE" id="PS50949">
    <property type="entry name" value="HTH_GNTR"/>
    <property type="match status" value="1"/>
</dbReference>
<dbReference type="SUPFAM" id="SSF53383">
    <property type="entry name" value="PLP-dependent transferases"/>
    <property type="match status" value="1"/>
</dbReference>
<dbReference type="GO" id="GO:0003677">
    <property type="term" value="F:DNA binding"/>
    <property type="evidence" value="ECO:0007669"/>
    <property type="project" value="UniProtKB-KW"/>
</dbReference>
<dbReference type="Proteomes" id="UP000198598">
    <property type="component" value="Unassembled WGS sequence"/>
</dbReference>
<keyword evidence="5" id="KW-0804">Transcription</keyword>
<keyword evidence="2" id="KW-0663">Pyridoxal phosphate</keyword>
<name>A0A1I2DWE8_9BACT</name>
<dbReference type="PANTHER" id="PTHR46577:SF1">
    <property type="entry name" value="HTH-TYPE TRANSCRIPTIONAL REGULATORY PROTEIN GABR"/>
    <property type="match status" value="1"/>
</dbReference>
<dbReference type="Gene3D" id="3.40.640.10">
    <property type="entry name" value="Type I PLP-dependent aspartate aminotransferase-like (Major domain)"/>
    <property type="match status" value="1"/>
</dbReference>
<keyword evidence="8" id="KW-1185">Reference proteome</keyword>
<dbReference type="Gene3D" id="1.10.10.10">
    <property type="entry name" value="Winged helix-like DNA-binding domain superfamily/Winged helix DNA-binding domain"/>
    <property type="match status" value="1"/>
</dbReference>
<dbReference type="Pfam" id="PF00155">
    <property type="entry name" value="Aminotran_1_2"/>
    <property type="match status" value="1"/>
</dbReference>
<feature type="domain" description="HTH gntR-type" evidence="6">
    <location>
        <begin position="19"/>
        <end position="87"/>
    </location>
</feature>
<dbReference type="RefSeq" id="WP_093833008.1">
    <property type="nucleotide sequence ID" value="NZ_FOLQ01000020.1"/>
</dbReference>
<dbReference type="SUPFAM" id="SSF46785">
    <property type="entry name" value="Winged helix' DNA-binding domain"/>
    <property type="match status" value="1"/>
</dbReference>
<evidence type="ECO:0000256" key="2">
    <source>
        <dbReference type="ARBA" id="ARBA00022898"/>
    </source>
</evidence>
<keyword evidence="4" id="KW-0238">DNA-binding</keyword>
<dbReference type="InterPro" id="IPR036390">
    <property type="entry name" value="WH_DNA-bd_sf"/>
</dbReference>
<evidence type="ECO:0000256" key="4">
    <source>
        <dbReference type="ARBA" id="ARBA00023125"/>
    </source>
</evidence>
<evidence type="ECO:0000259" key="6">
    <source>
        <dbReference type="PROSITE" id="PS50949"/>
    </source>
</evidence>
<evidence type="ECO:0000256" key="1">
    <source>
        <dbReference type="ARBA" id="ARBA00005384"/>
    </source>
</evidence>
<keyword evidence="7" id="KW-0808">Transferase</keyword>
<dbReference type="InterPro" id="IPR000524">
    <property type="entry name" value="Tscrpt_reg_HTH_GntR"/>
</dbReference>
<evidence type="ECO:0000256" key="3">
    <source>
        <dbReference type="ARBA" id="ARBA00023015"/>
    </source>
</evidence>
<keyword evidence="7" id="KW-0032">Aminotransferase</keyword>
<gene>
    <name evidence="7" type="ORF">SAMN05216167_12095</name>
</gene>
<dbReference type="EMBL" id="FOLQ01000020">
    <property type="protein sequence ID" value="SFE84768.1"/>
    <property type="molecule type" value="Genomic_DNA"/>
</dbReference>
<dbReference type="InterPro" id="IPR015421">
    <property type="entry name" value="PyrdxlP-dep_Trfase_major"/>
</dbReference>
<protein>
    <submittedName>
        <fullName evidence="7">GntR family transcriptional regulator / MocR family aminotransferase</fullName>
    </submittedName>
</protein>
<evidence type="ECO:0000313" key="8">
    <source>
        <dbReference type="Proteomes" id="UP000198598"/>
    </source>
</evidence>
<evidence type="ECO:0000313" key="7">
    <source>
        <dbReference type="EMBL" id="SFE84768.1"/>
    </source>
</evidence>
<dbReference type="SMART" id="SM00345">
    <property type="entry name" value="HTH_GNTR"/>
    <property type="match status" value="1"/>
</dbReference>
<organism evidence="7 8">
    <name type="scientific">Spirosoma endophyticum</name>
    <dbReference type="NCBI Taxonomy" id="662367"/>
    <lineage>
        <taxon>Bacteria</taxon>
        <taxon>Pseudomonadati</taxon>
        <taxon>Bacteroidota</taxon>
        <taxon>Cytophagia</taxon>
        <taxon>Cytophagales</taxon>
        <taxon>Cytophagaceae</taxon>
        <taxon>Spirosoma</taxon>
    </lineage>
</organism>
<dbReference type="OrthoDB" id="594134at2"/>
<sequence length="490" mass="54739">MGQLRPWVLNLSLNWEGKQPVYLQVADYLRDEIRRGRLAPGSTLPGSRRVADQLSVNRKTVVMAYEQLLAEGWIVSRDKSGTFVSDQLPQPPVLFPMPEPAAAIQAPFQRPPDLPDPTPSVGLAPSIVFTYGVPDVRLAPLDQLAQAHRRIFNQKARWRLMGYGSEQGDERLRQALTTMLALHRGIRITADQILITRGSQMALYLTAMTLLQPGDVILVENPGYAPAWEAFRQAGARLIPVRVDEAGLVVEQVQAICQRERVKALLVTPQHQFPTTVTLKADRRLALLALSAQYGFTLIEDDYDHDFHYGLKSPLPLASYETAQPIVYIGSLSKLIAPAVRIGFMVGPPSLIRSVAQLRAIIDRQGDVVLEQAVAGLMETGEIQKHARRALSIYRQRHRVMADLLHHYLADRVIIRPPEGGLAYWIPFHQPVDFGLVRQHLASQGVSLIDTNRFSFEGQPLNALRLGFASLTEPEMEQGIRALKLTLDRQ</sequence>
<dbReference type="AlphaFoldDB" id="A0A1I2DWE8"/>
<reference evidence="7 8" key="1">
    <citation type="submission" date="2016-10" db="EMBL/GenBank/DDBJ databases">
        <authorList>
            <person name="de Groot N.N."/>
        </authorList>
    </citation>
    <scope>NUCLEOTIDE SEQUENCE [LARGE SCALE GENOMIC DNA]</scope>
    <source>
        <strain evidence="7 8">DSM 26130</strain>
    </source>
</reference>